<gene>
    <name evidence="9" type="primary">hisA</name>
    <name evidence="12" type="ORF">B0174_07555</name>
</gene>
<dbReference type="FunFam" id="3.20.20.70:FF:000009">
    <property type="entry name" value="1-(5-phosphoribosyl)-5-[(5-phosphoribosylamino)methylideneamino] imidazole-4-carboxamide isomerase"/>
    <property type="match status" value="1"/>
</dbReference>
<reference evidence="12 13" key="1">
    <citation type="submission" date="2017-02" db="EMBL/GenBank/DDBJ databases">
        <title>Arcobacter caeni sp. nov, a new Arcobacter species isolated from reclaimed water.</title>
        <authorList>
            <person name="Figueras M.J."/>
            <person name="Perez-Cataluna A."/>
            <person name="Salas-Masso N."/>
        </authorList>
    </citation>
    <scope>NUCLEOTIDE SEQUENCE [LARGE SCALE GENOMIC DNA]</scope>
    <source>
        <strain evidence="12 13">RW17-10</strain>
    </source>
</reference>
<comment type="pathway">
    <text evidence="3 9 11">Amino-acid biosynthesis; L-histidine biosynthesis; L-histidine from 5-phospho-alpha-D-ribose 1-diphosphate: step 4/9.</text>
</comment>
<proteinExistence type="inferred from homology"/>
<dbReference type="PANTHER" id="PTHR43090:SF2">
    <property type="entry name" value="1-(5-PHOSPHORIBOSYL)-5-[(5-PHOSPHORIBOSYLAMINO)METHYLIDENEAMINO] IMIDAZOLE-4-CARBOXAMIDE ISOMERASE"/>
    <property type="match status" value="1"/>
</dbReference>
<dbReference type="InterPro" id="IPR006063">
    <property type="entry name" value="HisA_bact_arch"/>
</dbReference>
<evidence type="ECO:0000313" key="13">
    <source>
        <dbReference type="Proteomes" id="UP000251135"/>
    </source>
</evidence>
<evidence type="ECO:0000256" key="3">
    <source>
        <dbReference type="ARBA" id="ARBA00005133"/>
    </source>
</evidence>
<sequence length="245" mass="26482">MDILPAIDLKDGKAVRLSKGLMDSAKIYSDEPWMVAKRFEELGSKWVHIVDLNGAFEGKPANLEQIKKIRENCNLKIELGGGIRDEETIKMYVELGVDRLILGSIAVKNPQFVKDMAAKYPIAVGIDAMNGMVAVEGWAEVSTMKATDLAQEFANAGVLAIICTDISKDGMLCGVNVEFTESIALASKVDTIASGGVKDINDIINCKANGNIAGVIVGKAFYEGTLDLEEAFKVLENNLQIKSII</sequence>
<feature type="active site" description="Proton acceptor" evidence="9">
    <location>
        <position position="8"/>
    </location>
</feature>
<dbReference type="InterPro" id="IPR006062">
    <property type="entry name" value="His_biosynth"/>
</dbReference>
<comment type="similarity">
    <text evidence="4 9 10">Belongs to the HisA/HisF family.</text>
</comment>
<dbReference type="OrthoDB" id="9807749at2"/>
<keyword evidence="7 9" id="KW-0368">Histidine biosynthesis</keyword>
<feature type="active site" description="Proton donor" evidence="9">
    <location>
        <position position="127"/>
    </location>
</feature>
<dbReference type="EC" id="5.3.1.16" evidence="9 11"/>
<dbReference type="EMBL" id="MUXE01000009">
    <property type="protein sequence ID" value="PUE64233.1"/>
    <property type="molecule type" value="Genomic_DNA"/>
</dbReference>
<dbReference type="InterPro" id="IPR013785">
    <property type="entry name" value="Aldolase_TIM"/>
</dbReference>
<dbReference type="Pfam" id="PF00977">
    <property type="entry name" value="His_biosynth"/>
    <property type="match status" value="1"/>
</dbReference>
<dbReference type="GO" id="GO:0005737">
    <property type="term" value="C:cytoplasm"/>
    <property type="evidence" value="ECO:0007669"/>
    <property type="project" value="UniProtKB-SubCell"/>
</dbReference>
<evidence type="ECO:0000256" key="6">
    <source>
        <dbReference type="ARBA" id="ARBA00022605"/>
    </source>
</evidence>
<dbReference type="UniPathway" id="UPA00031">
    <property type="reaction ID" value="UER00009"/>
</dbReference>
<accession>A0A363CZ33</accession>
<evidence type="ECO:0000256" key="1">
    <source>
        <dbReference type="ARBA" id="ARBA00000901"/>
    </source>
</evidence>
<keyword evidence="6 9" id="KW-0028">Amino-acid biosynthesis</keyword>
<keyword evidence="5 9" id="KW-0963">Cytoplasm</keyword>
<dbReference type="InterPro" id="IPR044524">
    <property type="entry name" value="Isoase_HisA-like"/>
</dbReference>
<dbReference type="HAMAP" id="MF_01014">
    <property type="entry name" value="HisA"/>
    <property type="match status" value="1"/>
</dbReference>
<organism evidence="12 13">
    <name type="scientific">Arcobacter caeni</name>
    <dbReference type="NCBI Taxonomy" id="1912877"/>
    <lineage>
        <taxon>Bacteria</taxon>
        <taxon>Pseudomonadati</taxon>
        <taxon>Campylobacterota</taxon>
        <taxon>Epsilonproteobacteria</taxon>
        <taxon>Campylobacterales</taxon>
        <taxon>Arcobacteraceae</taxon>
        <taxon>Arcobacter</taxon>
    </lineage>
</organism>
<comment type="caution">
    <text evidence="12">The sequence shown here is derived from an EMBL/GenBank/DDBJ whole genome shotgun (WGS) entry which is preliminary data.</text>
</comment>
<dbReference type="GO" id="GO:0000162">
    <property type="term" value="P:L-tryptophan biosynthetic process"/>
    <property type="evidence" value="ECO:0007669"/>
    <property type="project" value="TreeGrafter"/>
</dbReference>
<evidence type="ECO:0000256" key="5">
    <source>
        <dbReference type="ARBA" id="ARBA00022490"/>
    </source>
</evidence>
<name>A0A363CZ33_9BACT</name>
<comment type="subcellular location">
    <subcellularLocation>
        <location evidence="2 9 11">Cytoplasm</location>
    </subcellularLocation>
</comment>
<dbReference type="AlphaFoldDB" id="A0A363CZ33"/>
<dbReference type="SUPFAM" id="SSF51366">
    <property type="entry name" value="Ribulose-phoshate binding barrel"/>
    <property type="match status" value="1"/>
</dbReference>
<dbReference type="GO" id="GO:0000105">
    <property type="term" value="P:L-histidine biosynthetic process"/>
    <property type="evidence" value="ECO:0007669"/>
    <property type="project" value="UniProtKB-UniRule"/>
</dbReference>
<evidence type="ECO:0000256" key="11">
    <source>
        <dbReference type="RuleBase" id="RU003658"/>
    </source>
</evidence>
<dbReference type="InterPro" id="IPR023016">
    <property type="entry name" value="HisA/PriA"/>
</dbReference>
<dbReference type="Gene3D" id="3.20.20.70">
    <property type="entry name" value="Aldolase class I"/>
    <property type="match status" value="1"/>
</dbReference>
<dbReference type="InterPro" id="IPR011060">
    <property type="entry name" value="RibuloseP-bd_barrel"/>
</dbReference>
<evidence type="ECO:0000256" key="10">
    <source>
        <dbReference type="RuleBase" id="RU003657"/>
    </source>
</evidence>
<evidence type="ECO:0000256" key="4">
    <source>
        <dbReference type="ARBA" id="ARBA00009667"/>
    </source>
</evidence>
<evidence type="ECO:0000313" key="12">
    <source>
        <dbReference type="EMBL" id="PUE64233.1"/>
    </source>
</evidence>
<dbReference type="GO" id="GO:0003949">
    <property type="term" value="F:1-(5-phosphoribosyl)-5-[(5-phosphoribosylamino)methylideneamino]imidazole-4-carboxamide isomerase activity"/>
    <property type="evidence" value="ECO:0007669"/>
    <property type="project" value="UniProtKB-UniRule"/>
</dbReference>
<keyword evidence="13" id="KW-1185">Reference proteome</keyword>
<evidence type="ECO:0000256" key="7">
    <source>
        <dbReference type="ARBA" id="ARBA00023102"/>
    </source>
</evidence>
<dbReference type="CDD" id="cd04732">
    <property type="entry name" value="HisA"/>
    <property type="match status" value="1"/>
</dbReference>
<dbReference type="Proteomes" id="UP000251135">
    <property type="component" value="Unassembled WGS sequence"/>
</dbReference>
<comment type="catalytic activity">
    <reaction evidence="1 9 11">
        <text>1-(5-phospho-beta-D-ribosyl)-5-[(5-phospho-beta-D-ribosylamino)methylideneamino]imidazole-4-carboxamide = 5-[(5-phospho-1-deoxy-D-ribulos-1-ylimino)methylamino]-1-(5-phospho-beta-D-ribosyl)imidazole-4-carboxamide</text>
        <dbReference type="Rhea" id="RHEA:15469"/>
        <dbReference type="ChEBI" id="CHEBI:58435"/>
        <dbReference type="ChEBI" id="CHEBI:58525"/>
        <dbReference type="EC" id="5.3.1.16"/>
    </reaction>
</comment>
<protein>
    <recommendedName>
        <fullName evidence="9 11">1-(5-phosphoribosyl)-5-[(5-phosphoribosylamino)methylideneamino] imidazole-4-carboxamide isomerase</fullName>
        <ecNumber evidence="9 11">5.3.1.16</ecNumber>
    </recommendedName>
    <alternativeName>
        <fullName evidence="9">Phosphoribosylformimino-5-aminoimidazole carboxamide ribotide isomerase</fullName>
    </alternativeName>
</protein>
<dbReference type="PANTHER" id="PTHR43090">
    <property type="entry name" value="1-(5-PHOSPHORIBOSYL)-5-[(5-PHOSPHORIBOSYLAMINO)METHYLIDENEAMINO] IMIDAZOLE-4-CARBOXAMIDE ISOMERASE"/>
    <property type="match status" value="1"/>
</dbReference>
<evidence type="ECO:0000256" key="9">
    <source>
        <dbReference type="HAMAP-Rule" id="MF_01014"/>
    </source>
</evidence>
<evidence type="ECO:0000256" key="8">
    <source>
        <dbReference type="ARBA" id="ARBA00023235"/>
    </source>
</evidence>
<dbReference type="NCBIfam" id="TIGR00007">
    <property type="entry name" value="1-(5-phosphoribosyl)-5-[(5-phosphoribosylamino)methylideneamino]imidazole-4-carboxamide isomerase"/>
    <property type="match status" value="1"/>
</dbReference>
<keyword evidence="8 9" id="KW-0413">Isomerase</keyword>
<evidence type="ECO:0000256" key="2">
    <source>
        <dbReference type="ARBA" id="ARBA00004496"/>
    </source>
</evidence>
<dbReference type="RefSeq" id="WP_108559281.1">
    <property type="nucleotide sequence ID" value="NZ_MUXE01000009.1"/>
</dbReference>